<dbReference type="Gene3D" id="3.60.140.10">
    <property type="entry name" value="CNF1/YfiH-like putative cysteine hydrolases"/>
    <property type="match status" value="1"/>
</dbReference>
<comment type="catalytic activity">
    <reaction evidence="8">
        <text>S-methyl-5'-thioadenosine + phosphate = 5-(methylsulfanyl)-alpha-D-ribose 1-phosphate + adenine</text>
        <dbReference type="Rhea" id="RHEA:11852"/>
        <dbReference type="ChEBI" id="CHEBI:16708"/>
        <dbReference type="ChEBI" id="CHEBI:17509"/>
        <dbReference type="ChEBI" id="CHEBI:43474"/>
        <dbReference type="ChEBI" id="CHEBI:58533"/>
        <dbReference type="EC" id="2.4.2.28"/>
    </reaction>
    <physiologicalReaction direction="left-to-right" evidence="8">
        <dbReference type="Rhea" id="RHEA:11853"/>
    </physiologicalReaction>
</comment>
<keyword evidence="3" id="KW-0808">Transferase</keyword>
<dbReference type="EMBL" id="MHSW01000034">
    <property type="protein sequence ID" value="OHA50556.1"/>
    <property type="molecule type" value="Genomic_DNA"/>
</dbReference>
<evidence type="ECO:0000256" key="1">
    <source>
        <dbReference type="ARBA" id="ARBA00000553"/>
    </source>
</evidence>
<comment type="catalytic activity">
    <reaction evidence="7">
        <text>adenosine + phosphate = alpha-D-ribose 1-phosphate + adenine</text>
        <dbReference type="Rhea" id="RHEA:27642"/>
        <dbReference type="ChEBI" id="CHEBI:16335"/>
        <dbReference type="ChEBI" id="CHEBI:16708"/>
        <dbReference type="ChEBI" id="CHEBI:43474"/>
        <dbReference type="ChEBI" id="CHEBI:57720"/>
        <dbReference type="EC" id="2.4.2.1"/>
    </reaction>
    <physiologicalReaction direction="left-to-right" evidence="7">
        <dbReference type="Rhea" id="RHEA:27643"/>
    </physiologicalReaction>
</comment>
<gene>
    <name evidence="10" type="ORF">A3A97_03210</name>
</gene>
<comment type="caution">
    <text evidence="10">The sequence shown here is derived from an EMBL/GenBank/DDBJ whole genome shotgun (WGS) entry which is preliminary data.</text>
</comment>
<sequence length="315" mass="35158">MTESRESSHIQNPIEQKFSIREQEIKEAIECVPELGEIQYVPGFENRVGFFPNLENLTGSPLKANFSYGKNAPNMSSVFGQDEATGENNVREFLESQGFINYPNVIQVQGKYEGTDAQIEEVDFDTLKDRAKVVGNFVFTRDSQIALIIKPADCPVAIIYCKDKEGNPLVGIDHGGADAINAGLTRQGLWYLKDELGIDLSKVKIAVFPGVSKKNYFITNEPERRGNGIVERNWGEFIDPKETDDPSEERHVDILSAFEMQALQAGVKSENIQAYRVDTYEDAAAGRAYSRRYSNEHDGDHPGGQVVAVQLNTKE</sequence>
<proteinExistence type="inferred from homology"/>
<evidence type="ECO:0000313" key="10">
    <source>
        <dbReference type="EMBL" id="OHA50556.1"/>
    </source>
</evidence>
<evidence type="ECO:0000256" key="7">
    <source>
        <dbReference type="ARBA" id="ARBA00048968"/>
    </source>
</evidence>
<evidence type="ECO:0000256" key="9">
    <source>
        <dbReference type="SAM" id="MobiDB-lite"/>
    </source>
</evidence>
<evidence type="ECO:0000256" key="2">
    <source>
        <dbReference type="ARBA" id="ARBA00007353"/>
    </source>
</evidence>
<dbReference type="Pfam" id="PF02578">
    <property type="entry name" value="Cu-oxidase_4"/>
    <property type="match status" value="1"/>
</dbReference>
<comment type="similarity">
    <text evidence="2">Belongs to the purine nucleoside phosphorylase YfiH/LACC1 family.</text>
</comment>
<evidence type="ECO:0000313" key="11">
    <source>
        <dbReference type="Proteomes" id="UP000176951"/>
    </source>
</evidence>
<dbReference type="SUPFAM" id="SSF64438">
    <property type="entry name" value="CNF1/YfiH-like putative cysteine hydrolases"/>
    <property type="match status" value="1"/>
</dbReference>
<dbReference type="Proteomes" id="UP000176951">
    <property type="component" value="Unassembled WGS sequence"/>
</dbReference>
<evidence type="ECO:0000256" key="4">
    <source>
        <dbReference type="ARBA" id="ARBA00022723"/>
    </source>
</evidence>
<accession>A0A1G2PQD6</accession>
<evidence type="ECO:0000256" key="8">
    <source>
        <dbReference type="ARBA" id="ARBA00049893"/>
    </source>
</evidence>
<dbReference type="InterPro" id="IPR038371">
    <property type="entry name" value="Cu_polyphenol_OxRdtase_sf"/>
</dbReference>
<keyword evidence="5" id="KW-0862">Zinc</keyword>
<comment type="catalytic activity">
    <reaction evidence="1">
        <text>inosine + phosphate = alpha-D-ribose 1-phosphate + hypoxanthine</text>
        <dbReference type="Rhea" id="RHEA:27646"/>
        <dbReference type="ChEBI" id="CHEBI:17368"/>
        <dbReference type="ChEBI" id="CHEBI:17596"/>
        <dbReference type="ChEBI" id="CHEBI:43474"/>
        <dbReference type="ChEBI" id="CHEBI:57720"/>
        <dbReference type="EC" id="2.4.2.1"/>
    </reaction>
    <physiologicalReaction direction="left-to-right" evidence="1">
        <dbReference type="Rhea" id="RHEA:27647"/>
    </physiologicalReaction>
</comment>
<reference evidence="10 11" key="1">
    <citation type="journal article" date="2016" name="Nat. Commun.">
        <title>Thousands of microbial genomes shed light on interconnected biogeochemical processes in an aquifer system.</title>
        <authorList>
            <person name="Anantharaman K."/>
            <person name="Brown C.T."/>
            <person name="Hug L.A."/>
            <person name="Sharon I."/>
            <person name="Castelle C.J."/>
            <person name="Probst A.J."/>
            <person name="Thomas B.C."/>
            <person name="Singh A."/>
            <person name="Wilkins M.J."/>
            <person name="Karaoz U."/>
            <person name="Brodie E.L."/>
            <person name="Williams K.H."/>
            <person name="Hubbard S.S."/>
            <person name="Banfield J.F."/>
        </authorList>
    </citation>
    <scope>NUCLEOTIDE SEQUENCE [LARGE SCALE GENOMIC DNA]</scope>
</reference>
<evidence type="ECO:0000256" key="3">
    <source>
        <dbReference type="ARBA" id="ARBA00022679"/>
    </source>
</evidence>
<feature type="region of interest" description="Disordered" evidence="9">
    <location>
        <begin position="293"/>
        <end position="315"/>
    </location>
</feature>
<evidence type="ECO:0000256" key="5">
    <source>
        <dbReference type="ARBA" id="ARBA00022833"/>
    </source>
</evidence>
<organism evidence="10 11">
    <name type="scientific">Candidatus Terrybacteria bacterium RIFCSPLOWO2_01_FULL_40_23</name>
    <dbReference type="NCBI Taxonomy" id="1802366"/>
    <lineage>
        <taxon>Bacteria</taxon>
        <taxon>Candidatus Terryibacteriota</taxon>
    </lineage>
</organism>
<dbReference type="AlphaFoldDB" id="A0A1G2PQD6"/>
<dbReference type="InterPro" id="IPR011324">
    <property type="entry name" value="Cytotoxic_necrot_fac-like_cat"/>
</dbReference>
<keyword evidence="4" id="KW-0479">Metal-binding</keyword>
<dbReference type="GO" id="GO:0017061">
    <property type="term" value="F:S-methyl-5-thioadenosine phosphorylase activity"/>
    <property type="evidence" value="ECO:0007669"/>
    <property type="project" value="UniProtKB-EC"/>
</dbReference>
<name>A0A1G2PQD6_9BACT</name>
<dbReference type="InterPro" id="IPR003730">
    <property type="entry name" value="Cu_polyphenol_OxRdtase"/>
</dbReference>
<comment type="catalytic activity">
    <reaction evidence="6">
        <text>adenosine + H2O + H(+) = inosine + NH4(+)</text>
        <dbReference type="Rhea" id="RHEA:24408"/>
        <dbReference type="ChEBI" id="CHEBI:15377"/>
        <dbReference type="ChEBI" id="CHEBI:15378"/>
        <dbReference type="ChEBI" id="CHEBI:16335"/>
        <dbReference type="ChEBI" id="CHEBI:17596"/>
        <dbReference type="ChEBI" id="CHEBI:28938"/>
        <dbReference type="EC" id="3.5.4.4"/>
    </reaction>
    <physiologicalReaction direction="left-to-right" evidence="6">
        <dbReference type="Rhea" id="RHEA:24409"/>
    </physiologicalReaction>
</comment>
<protein>
    <submittedName>
        <fullName evidence="10">Uncharacterized protein</fullName>
    </submittedName>
</protein>
<evidence type="ECO:0000256" key="6">
    <source>
        <dbReference type="ARBA" id="ARBA00047989"/>
    </source>
</evidence>
<dbReference type="GO" id="GO:0046872">
    <property type="term" value="F:metal ion binding"/>
    <property type="evidence" value="ECO:0007669"/>
    <property type="project" value="UniProtKB-KW"/>
</dbReference>